<evidence type="ECO:0000313" key="1">
    <source>
        <dbReference type="EMBL" id="PNX68511.1"/>
    </source>
</evidence>
<protein>
    <submittedName>
        <fullName evidence="1">Uncharacterized protein</fullName>
    </submittedName>
</protein>
<proteinExistence type="predicted"/>
<organism evidence="1 2">
    <name type="scientific">Trifolium pratense</name>
    <name type="common">Red clover</name>
    <dbReference type="NCBI Taxonomy" id="57577"/>
    <lineage>
        <taxon>Eukaryota</taxon>
        <taxon>Viridiplantae</taxon>
        <taxon>Streptophyta</taxon>
        <taxon>Embryophyta</taxon>
        <taxon>Tracheophyta</taxon>
        <taxon>Spermatophyta</taxon>
        <taxon>Magnoliopsida</taxon>
        <taxon>eudicotyledons</taxon>
        <taxon>Gunneridae</taxon>
        <taxon>Pentapetalae</taxon>
        <taxon>rosids</taxon>
        <taxon>fabids</taxon>
        <taxon>Fabales</taxon>
        <taxon>Fabaceae</taxon>
        <taxon>Papilionoideae</taxon>
        <taxon>50 kb inversion clade</taxon>
        <taxon>NPAAA clade</taxon>
        <taxon>Hologalegina</taxon>
        <taxon>IRL clade</taxon>
        <taxon>Trifolieae</taxon>
        <taxon>Trifolium</taxon>
    </lineage>
</organism>
<gene>
    <name evidence="1" type="ORF">L195_g056206</name>
</gene>
<reference evidence="1 2" key="1">
    <citation type="journal article" date="2014" name="Am. J. Bot.">
        <title>Genome assembly and annotation for red clover (Trifolium pratense; Fabaceae).</title>
        <authorList>
            <person name="Istvanek J."/>
            <person name="Jaros M."/>
            <person name="Krenek A."/>
            <person name="Repkova J."/>
        </authorList>
    </citation>
    <scope>NUCLEOTIDE SEQUENCE [LARGE SCALE GENOMIC DNA]</scope>
    <source>
        <strain evidence="2">cv. Tatra</strain>
        <tissue evidence="1">Young leaves</tissue>
    </source>
</reference>
<accession>A0A2K3KQF6</accession>
<evidence type="ECO:0000313" key="2">
    <source>
        <dbReference type="Proteomes" id="UP000236291"/>
    </source>
</evidence>
<name>A0A2K3KQF6_TRIPR</name>
<sequence length="64" mass="7143">MWRKTWPAPWYTVVDAILEIWRWTTTAVPTVGEEGTLGHIGLFGGAVEGNYVVSGTLHLHTHLI</sequence>
<reference evidence="1 2" key="2">
    <citation type="journal article" date="2017" name="Front. Plant Sci.">
        <title>Gene Classification and Mining of Molecular Markers Useful in Red Clover (Trifolium pratense) Breeding.</title>
        <authorList>
            <person name="Istvanek J."/>
            <person name="Dluhosova J."/>
            <person name="Dluhos P."/>
            <person name="Patkova L."/>
            <person name="Nedelnik J."/>
            <person name="Repkova J."/>
        </authorList>
    </citation>
    <scope>NUCLEOTIDE SEQUENCE [LARGE SCALE GENOMIC DNA]</scope>
    <source>
        <strain evidence="2">cv. Tatra</strain>
        <tissue evidence="1">Young leaves</tissue>
    </source>
</reference>
<dbReference type="EMBL" id="ASHM01105556">
    <property type="protein sequence ID" value="PNX68511.1"/>
    <property type="molecule type" value="Genomic_DNA"/>
</dbReference>
<comment type="caution">
    <text evidence="1">The sequence shown here is derived from an EMBL/GenBank/DDBJ whole genome shotgun (WGS) entry which is preliminary data.</text>
</comment>
<dbReference type="Proteomes" id="UP000236291">
    <property type="component" value="Unassembled WGS sequence"/>
</dbReference>
<dbReference type="AlphaFoldDB" id="A0A2K3KQF6"/>